<dbReference type="SUPFAM" id="SSF81321">
    <property type="entry name" value="Family A G protein-coupled receptor-like"/>
    <property type="match status" value="1"/>
</dbReference>
<dbReference type="PROSITE" id="PS50262">
    <property type="entry name" value="G_PROTEIN_RECEP_F1_2"/>
    <property type="match status" value="1"/>
</dbReference>
<evidence type="ECO:0000256" key="4">
    <source>
        <dbReference type="ARBA" id="ARBA00022989"/>
    </source>
</evidence>
<feature type="transmembrane region" description="Helical" evidence="7">
    <location>
        <begin position="234"/>
        <end position="259"/>
    </location>
</feature>
<comment type="subcellular location">
    <subcellularLocation>
        <location evidence="1">Cell membrane</location>
        <topology evidence="1">Multi-pass membrane protein</topology>
    </subcellularLocation>
</comment>
<evidence type="ECO:0000259" key="8">
    <source>
        <dbReference type="PROSITE" id="PS50262"/>
    </source>
</evidence>
<keyword evidence="6" id="KW-0675">Receptor</keyword>
<evidence type="ECO:0000256" key="6">
    <source>
        <dbReference type="ARBA" id="ARBA00023170"/>
    </source>
</evidence>
<evidence type="ECO:0000256" key="2">
    <source>
        <dbReference type="ARBA" id="ARBA00022475"/>
    </source>
</evidence>
<evidence type="ECO:0000313" key="9">
    <source>
        <dbReference type="EMBL" id="MFH4978817.1"/>
    </source>
</evidence>
<keyword evidence="3 7" id="KW-0812">Transmembrane</keyword>
<dbReference type="Gene3D" id="1.20.1070.10">
    <property type="entry name" value="Rhodopsin 7-helix transmembrane proteins"/>
    <property type="match status" value="1"/>
</dbReference>
<keyword evidence="5 7" id="KW-0472">Membrane</keyword>
<evidence type="ECO:0000256" key="7">
    <source>
        <dbReference type="SAM" id="Phobius"/>
    </source>
</evidence>
<dbReference type="Proteomes" id="UP001608902">
    <property type="component" value="Unassembled WGS sequence"/>
</dbReference>
<feature type="transmembrane region" description="Helical" evidence="7">
    <location>
        <begin position="76"/>
        <end position="96"/>
    </location>
</feature>
<keyword evidence="4 7" id="KW-1133">Transmembrane helix</keyword>
<dbReference type="EMBL" id="JBGFUD010003556">
    <property type="protein sequence ID" value="MFH4978817.1"/>
    <property type="molecule type" value="Genomic_DNA"/>
</dbReference>
<dbReference type="InterPro" id="IPR017452">
    <property type="entry name" value="GPCR_Rhodpsn_7TM"/>
</dbReference>
<feature type="transmembrane region" description="Helical" evidence="7">
    <location>
        <begin position="387"/>
        <end position="410"/>
    </location>
</feature>
<dbReference type="InterPro" id="IPR000276">
    <property type="entry name" value="GPCR_Rhodpsn"/>
</dbReference>
<evidence type="ECO:0000313" key="10">
    <source>
        <dbReference type="Proteomes" id="UP001608902"/>
    </source>
</evidence>
<dbReference type="PRINTS" id="PR00237">
    <property type="entry name" value="GPCRRHODOPSN"/>
</dbReference>
<evidence type="ECO:0000256" key="1">
    <source>
        <dbReference type="ARBA" id="ARBA00004651"/>
    </source>
</evidence>
<dbReference type="AlphaFoldDB" id="A0ABD6EQI0"/>
<proteinExistence type="predicted"/>
<dbReference type="GO" id="GO:0005886">
    <property type="term" value="C:plasma membrane"/>
    <property type="evidence" value="ECO:0007669"/>
    <property type="project" value="UniProtKB-SubCell"/>
</dbReference>
<keyword evidence="10" id="KW-1185">Reference proteome</keyword>
<name>A0ABD6EQI0_9BILA</name>
<sequence>MSAQCKNTSCAEVSPGTAPPEYVDPINSITADMVEVSIYILCLCTGGPLNVISIIRTCKAYLRDRRGRNQILLLRINLNVADLLTMFIYTPTQIIWMTTYQWYGGDILCRVCKFFYTFSFYLNSFVIADIAIDRVCSAYRLQAVKSSEGSFKRVRRSLIAAYICAVICSVPQIFIFRVFHPAEMGDFRQCTPVWTVLAYELDIQLDSSKLSEKDKQKLIANYLQAIRWEKLYNIAHLLLVFWVPTLIITISYIFVICKLKSLSGKEYRKVNLENEFLTTPKQQCSENGSGLSIGNVLPIALLTRKSIISENSENNNDYANPLSVIGGKRASQIGTHARRTVHRATKVATRQAAMILLAYLTLWSPYNVLAMMNLFASSSSERSIAQVTLTFLNALIVVNPVVNPIIYGLFQSPSKRDVR</sequence>
<dbReference type="PANTHER" id="PTHR24241:SF59">
    <property type="entry name" value="ADIPOKINETIC HORMONE RECEPTOR, ISOFORM C"/>
    <property type="match status" value="1"/>
</dbReference>
<feature type="transmembrane region" description="Helical" evidence="7">
    <location>
        <begin position="352"/>
        <end position="375"/>
    </location>
</feature>
<organism evidence="9 10">
    <name type="scientific">Gnathostoma spinigerum</name>
    <dbReference type="NCBI Taxonomy" id="75299"/>
    <lineage>
        <taxon>Eukaryota</taxon>
        <taxon>Metazoa</taxon>
        <taxon>Ecdysozoa</taxon>
        <taxon>Nematoda</taxon>
        <taxon>Chromadorea</taxon>
        <taxon>Rhabditida</taxon>
        <taxon>Spirurina</taxon>
        <taxon>Gnathostomatomorpha</taxon>
        <taxon>Gnathostomatoidea</taxon>
        <taxon>Gnathostomatidae</taxon>
        <taxon>Gnathostoma</taxon>
    </lineage>
</organism>
<accession>A0ABD6EQI0</accession>
<protein>
    <recommendedName>
        <fullName evidence="8">G-protein coupled receptors family 1 profile domain-containing protein</fullName>
    </recommendedName>
</protein>
<feature type="transmembrane region" description="Helical" evidence="7">
    <location>
        <begin position="116"/>
        <end position="136"/>
    </location>
</feature>
<feature type="domain" description="G-protein coupled receptors family 1 profile" evidence="8">
    <location>
        <begin position="46"/>
        <end position="407"/>
    </location>
</feature>
<dbReference type="PANTHER" id="PTHR24241">
    <property type="entry name" value="NEUROPEPTIDE RECEPTOR-RELATED G-PROTEIN COUPLED RECEPTOR"/>
    <property type="match status" value="1"/>
</dbReference>
<dbReference type="Pfam" id="PF00001">
    <property type="entry name" value="7tm_1"/>
    <property type="match status" value="1"/>
</dbReference>
<comment type="caution">
    <text evidence="9">The sequence shown here is derived from an EMBL/GenBank/DDBJ whole genome shotgun (WGS) entry which is preliminary data.</text>
</comment>
<keyword evidence="2" id="KW-1003">Cell membrane</keyword>
<feature type="transmembrane region" description="Helical" evidence="7">
    <location>
        <begin position="36"/>
        <end position="55"/>
    </location>
</feature>
<feature type="transmembrane region" description="Helical" evidence="7">
    <location>
        <begin position="157"/>
        <end position="179"/>
    </location>
</feature>
<gene>
    <name evidence="9" type="ORF">AB6A40_005526</name>
</gene>
<reference evidence="9 10" key="1">
    <citation type="submission" date="2024-08" db="EMBL/GenBank/DDBJ databases">
        <title>Gnathostoma spinigerum genome.</title>
        <authorList>
            <person name="Gonzalez-Bertolin B."/>
            <person name="Monzon S."/>
            <person name="Zaballos A."/>
            <person name="Jimenez P."/>
            <person name="Dekumyoy P."/>
            <person name="Varona S."/>
            <person name="Cuesta I."/>
            <person name="Sumanam S."/>
            <person name="Adisakwattana P."/>
            <person name="Gasser R.B."/>
            <person name="Hernandez-Gonzalez A."/>
            <person name="Young N.D."/>
            <person name="Perteguer M.J."/>
        </authorList>
    </citation>
    <scope>NUCLEOTIDE SEQUENCE [LARGE SCALE GENOMIC DNA]</scope>
    <source>
        <strain evidence="9">AL3</strain>
        <tissue evidence="9">Liver</tissue>
    </source>
</reference>
<evidence type="ECO:0000256" key="3">
    <source>
        <dbReference type="ARBA" id="ARBA00022692"/>
    </source>
</evidence>
<evidence type="ECO:0000256" key="5">
    <source>
        <dbReference type="ARBA" id="ARBA00023136"/>
    </source>
</evidence>